<reference evidence="5 6" key="1">
    <citation type="journal article" date="2017" name="Antonie Van Leeuwenhoek">
        <title>Rhizobium rhizosphaerae sp. nov., a novel species isolated from rice rhizosphere.</title>
        <authorList>
            <person name="Zhao J.J."/>
            <person name="Zhang J."/>
            <person name="Zhang R.J."/>
            <person name="Zhang C.W."/>
            <person name="Yin H.Q."/>
            <person name="Zhang X.X."/>
        </authorList>
    </citation>
    <scope>NUCLEOTIDE SEQUENCE [LARGE SCALE GENOMIC DNA]</scope>
    <source>
        <strain evidence="5 6">KMM 241</strain>
    </source>
</reference>
<comment type="similarity">
    <text evidence="1">Belongs to the type-I restriction system S methylase family.</text>
</comment>
<dbReference type="AlphaFoldDB" id="K6Z3D1"/>
<dbReference type="eggNOG" id="COG0732">
    <property type="taxonomic scope" value="Bacteria"/>
</dbReference>
<keyword evidence="3" id="KW-0238">DNA-binding</keyword>
<dbReference type="PANTHER" id="PTHR43140">
    <property type="entry name" value="TYPE-1 RESTRICTION ENZYME ECOKI SPECIFICITY PROTEIN"/>
    <property type="match status" value="1"/>
</dbReference>
<feature type="domain" description="Type I restriction modification DNA specificity" evidence="4">
    <location>
        <begin position="153"/>
        <end position="281"/>
    </location>
</feature>
<gene>
    <name evidence="5" type="primary">hsdS</name>
    <name evidence="5" type="ORF">GMES_1209</name>
</gene>
<dbReference type="InterPro" id="IPR051212">
    <property type="entry name" value="Type-I_RE_S_subunit"/>
</dbReference>
<dbReference type="EMBL" id="BAEP01000023">
    <property type="protein sequence ID" value="GAC23508.1"/>
    <property type="molecule type" value="Genomic_DNA"/>
</dbReference>
<protein>
    <submittedName>
        <fullName evidence="5">Type-1 restriction enzyme EcoEI specificity protein</fullName>
    </submittedName>
</protein>
<dbReference type="GO" id="GO:0003677">
    <property type="term" value="F:DNA binding"/>
    <property type="evidence" value="ECO:0007669"/>
    <property type="project" value="UniProtKB-KW"/>
</dbReference>
<dbReference type="InterPro" id="IPR000055">
    <property type="entry name" value="Restrct_endonuc_typeI_TRD"/>
</dbReference>
<dbReference type="GO" id="GO:0009307">
    <property type="term" value="P:DNA restriction-modification system"/>
    <property type="evidence" value="ECO:0007669"/>
    <property type="project" value="UniProtKB-KW"/>
</dbReference>
<sequence length="586" mass="65527">MAVENLITEHLDIWTSSVKTKSTAGRGRSNKLELVGVKKLRELILELAVRGKLVPQDPNDEPASELLKKIEAEKARLIKEGKIKKQKPLPLISDEEKPFKLPDGWEWVILQDITSKITDGDHKTPPRITSGFKLLSAKNVRDGYVDMDICDFIAEESYIKSRERCLPEEGDLMIVSVGGTIGRSSVVPKDSAFALVRSVALIKPLKISSFYFKYAMDSQLLQESIHARKRGGAQPCLYLSEIGKFPFSLPPLAEQHRIVAKVDELMSLCDQLEAQTENRIQAHQLLVETLLATLTNAKDADELNENWQTISQHFDVLFTTQASIDQLKQTILQLAVMGKLVKQDPSDEPASKLLERIATEKQQLIKDGKIKKQKPLPPITDEEKPFDLPEGWGFERFGNLTSRLGSGSTPRGGQSAYVDKGVIFLRSQNVWNDGLKLDDTAYITDETNEKMYNTQVFPGDVLLNITGASLGRSTIFPEHLNIANVSQHVTIIRLIEQSMGLFVHLGILSPLVQRLVWGRQVGMAIEGLSKKVLELFEFPIPPLAEQHRIVAKVDELMTLCDSLKAHLNQAQTTQLHLTDAIVERAL</sequence>
<feature type="domain" description="Type I restriction modification DNA specificity" evidence="4">
    <location>
        <begin position="443"/>
        <end position="569"/>
    </location>
</feature>
<evidence type="ECO:0000256" key="1">
    <source>
        <dbReference type="ARBA" id="ARBA00010923"/>
    </source>
</evidence>
<dbReference type="SUPFAM" id="SSF116734">
    <property type="entry name" value="DNA methylase specificity domain"/>
    <property type="match status" value="2"/>
</dbReference>
<accession>K6Z3D1</accession>
<name>K6Z3D1_9ALTE</name>
<comment type="caution">
    <text evidence="5">The sequence shown here is derived from an EMBL/GenBank/DDBJ whole genome shotgun (WGS) entry which is preliminary data.</text>
</comment>
<organism evidence="5 6">
    <name type="scientific">Paraglaciecola mesophila KMM 241</name>
    <dbReference type="NCBI Taxonomy" id="1128912"/>
    <lineage>
        <taxon>Bacteria</taxon>
        <taxon>Pseudomonadati</taxon>
        <taxon>Pseudomonadota</taxon>
        <taxon>Gammaproteobacteria</taxon>
        <taxon>Alteromonadales</taxon>
        <taxon>Alteromonadaceae</taxon>
        <taxon>Paraglaciecola</taxon>
    </lineage>
</organism>
<dbReference type="CDD" id="cd17256">
    <property type="entry name" value="RMtype1_S_EcoJA65PI-TRD1-CR1_like"/>
    <property type="match status" value="1"/>
</dbReference>
<dbReference type="PANTHER" id="PTHR43140:SF1">
    <property type="entry name" value="TYPE I RESTRICTION ENZYME ECOKI SPECIFICITY SUBUNIT"/>
    <property type="match status" value="1"/>
</dbReference>
<dbReference type="CDD" id="cd17246">
    <property type="entry name" value="RMtype1_S_SonII-TRD2-CR2_like"/>
    <property type="match status" value="1"/>
</dbReference>
<evidence type="ECO:0000259" key="4">
    <source>
        <dbReference type="Pfam" id="PF01420"/>
    </source>
</evidence>
<evidence type="ECO:0000313" key="6">
    <source>
        <dbReference type="Proteomes" id="UP000006263"/>
    </source>
</evidence>
<dbReference type="InterPro" id="IPR044946">
    <property type="entry name" value="Restrct_endonuc_typeI_TRD_sf"/>
</dbReference>
<dbReference type="Gene3D" id="3.90.220.20">
    <property type="entry name" value="DNA methylase specificity domains"/>
    <property type="match status" value="2"/>
</dbReference>
<evidence type="ECO:0000256" key="2">
    <source>
        <dbReference type="ARBA" id="ARBA00022747"/>
    </source>
</evidence>
<evidence type="ECO:0000313" key="5">
    <source>
        <dbReference type="EMBL" id="GAC23508.1"/>
    </source>
</evidence>
<dbReference type="Proteomes" id="UP000006263">
    <property type="component" value="Unassembled WGS sequence"/>
</dbReference>
<dbReference type="RefSeq" id="WP_006991659.1">
    <property type="nucleotide sequence ID" value="NZ_BAEP01000023.1"/>
</dbReference>
<dbReference type="Pfam" id="PF01420">
    <property type="entry name" value="Methylase_S"/>
    <property type="match status" value="2"/>
</dbReference>
<evidence type="ECO:0000256" key="3">
    <source>
        <dbReference type="ARBA" id="ARBA00023125"/>
    </source>
</evidence>
<dbReference type="OrthoDB" id="398435at2"/>
<proteinExistence type="inferred from homology"/>
<keyword evidence="2" id="KW-0680">Restriction system</keyword>